<keyword evidence="3" id="KW-1185">Reference proteome</keyword>
<dbReference type="PANTHER" id="PTHR33116">
    <property type="entry name" value="REVERSE TRANSCRIPTASE ZINC-BINDING DOMAIN-CONTAINING PROTEIN-RELATED-RELATED"/>
    <property type="match status" value="1"/>
</dbReference>
<protein>
    <recommendedName>
        <fullName evidence="1">Reverse transcriptase zinc-binding domain-containing protein</fullName>
    </recommendedName>
</protein>
<accession>A0ABQ7D7X3</accession>
<dbReference type="Proteomes" id="UP000266723">
    <property type="component" value="Unassembled WGS sequence"/>
</dbReference>
<dbReference type="EMBL" id="QGKV02000759">
    <property type="protein sequence ID" value="KAF3568557.1"/>
    <property type="molecule type" value="Genomic_DNA"/>
</dbReference>
<evidence type="ECO:0000313" key="3">
    <source>
        <dbReference type="Proteomes" id="UP000266723"/>
    </source>
</evidence>
<reference evidence="2 3" key="1">
    <citation type="journal article" date="2020" name="BMC Genomics">
        <title>Intraspecific diversification of the crop wild relative Brassica cretica Lam. using demographic model selection.</title>
        <authorList>
            <person name="Kioukis A."/>
            <person name="Michalopoulou V.A."/>
            <person name="Briers L."/>
            <person name="Pirintsos S."/>
            <person name="Studholme D.J."/>
            <person name="Pavlidis P."/>
            <person name="Sarris P.F."/>
        </authorList>
    </citation>
    <scope>NUCLEOTIDE SEQUENCE [LARGE SCALE GENOMIC DNA]</scope>
    <source>
        <strain evidence="3">cv. PFS-1207/04</strain>
    </source>
</reference>
<evidence type="ECO:0000313" key="2">
    <source>
        <dbReference type="EMBL" id="KAF3568557.1"/>
    </source>
</evidence>
<proteinExistence type="predicted"/>
<gene>
    <name evidence="2" type="ORF">DY000_02013691</name>
</gene>
<comment type="caution">
    <text evidence="2">The sequence shown here is derived from an EMBL/GenBank/DDBJ whole genome shotgun (WGS) entry which is preliminary data.</text>
</comment>
<dbReference type="InterPro" id="IPR026960">
    <property type="entry name" value="RVT-Znf"/>
</dbReference>
<evidence type="ECO:0000259" key="1">
    <source>
        <dbReference type="Pfam" id="PF13966"/>
    </source>
</evidence>
<organism evidence="2 3">
    <name type="scientific">Brassica cretica</name>
    <name type="common">Mustard</name>
    <dbReference type="NCBI Taxonomy" id="69181"/>
    <lineage>
        <taxon>Eukaryota</taxon>
        <taxon>Viridiplantae</taxon>
        <taxon>Streptophyta</taxon>
        <taxon>Embryophyta</taxon>
        <taxon>Tracheophyta</taxon>
        <taxon>Spermatophyta</taxon>
        <taxon>Magnoliopsida</taxon>
        <taxon>eudicotyledons</taxon>
        <taxon>Gunneridae</taxon>
        <taxon>Pentapetalae</taxon>
        <taxon>rosids</taxon>
        <taxon>malvids</taxon>
        <taxon>Brassicales</taxon>
        <taxon>Brassicaceae</taxon>
        <taxon>Brassiceae</taxon>
        <taxon>Brassica</taxon>
    </lineage>
</organism>
<dbReference type="Pfam" id="PF13966">
    <property type="entry name" value="zf-RVT"/>
    <property type="match status" value="1"/>
</dbReference>
<name>A0ABQ7D7X3_BRACR</name>
<sequence length="188" mass="21944">MVNGTDCHGFSSAKTWDSLRPRSTIKLWASSIWFKGSVPKHAFTMWVANLNRLPTKDRLLSWGLNIQPSCCLCTTHPESRDHLFISCGYAEFIWHHILAKLHRSHLFYSWSELMSWIRRTTTASPTLKMLATQVTVYNIWKQRNNCLHNGTYLPPQTIVKLIDREVRNVITGRKGRKRFQNVMSQWLS</sequence>
<dbReference type="PANTHER" id="PTHR33116:SF84">
    <property type="entry name" value="RNA-DIRECTED DNA POLYMERASE"/>
    <property type="match status" value="1"/>
</dbReference>
<feature type="domain" description="Reverse transcriptase zinc-binding" evidence="1">
    <location>
        <begin position="10"/>
        <end position="94"/>
    </location>
</feature>